<keyword evidence="1" id="KW-1133">Transmembrane helix</keyword>
<gene>
    <name evidence="3" type="ORF">UR61_C0009G0004</name>
</gene>
<sequence length="119" mass="12776">MRERLAKISSKAAVTVATLTASITTAFAQSPQDWIDSIDGQDQSLNTWVISLINWAIGLAALAAVVMLIAAGFMYITANGDENKIGKATKTLTFAIVGLVICFIAVMLVQFVLRTWLGQ</sequence>
<feature type="signal peptide" evidence="2">
    <location>
        <begin position="1"/>
        <end position="28"/>
    </location>
</feature>
<name>A0A0G0EEV2_9BACT</name>
<keyword evidence="1" id="KW-0812">Transmembrane</keyword>
<evidence type="ECO:0000256" key="1">
    <source>
        <dbReference type="SAM" id="Phobius"/>
    </source>
</evidence>
<evidence type="ECO:0000256" key="2">
    <source>
        <dbReference type="SAM" id="SignalP"/>
    </source>
</evidence>
<evidence type="ECO:0000313" key="3">
    <source>
        <dbReference type="EMBL" id="KKP65887.1"/>
    </source>
</evidence>
<accession>A0A0G0EEV2</accession>
<keyword evidence="1" id="KW-0472">Membrane</keyword>
<dbReference type="InterPro" id="IPR043993">
    <property type="entry name" value="T4SS_pilin"/>
</dbReference>
<proteinExistence type="predicted"/>
<protein>
    <submittedName>
        <fullName evidence="3">Uncharacterized protein</fullName>
    </submittedName>
</protein>
<keyword evidence="2" id="KW-0732">Signal</keyword>
<dbReference type="Proteomes" id="UP000033866">
    <property type="component" value="Unassembled WGS sequence"/>
</dbReference>
<feature type="transmembrane region" description="Helical" evidence="1">
    <location>
        <begin position="52"/>
        <end position="76"/>
    </location>
</feature>
<dbReference type="EMBL" id="LBPV01000009">
    <property type="protein sequence ID" value="KKP65887.1"/>
    <property type="molecule type" value="Genomic_DNA"/>
</dbReference>
<feature type="transmembrane region" description="Helical" evidence="1">
    <location>
        <begin position="88"/>
        <end position="113"/>
    </location>
</feature>
<dbReference type="AlphaFoldDB" id="A0A0G0EEV2"/>
<dbReference type="Pfam" id="PF18895">
    <property type="entry name" value="T4SS_pilin"/>
    <property type="match status" value="1"/>
</dbReference>
<feature type="chain" id="PRO_5002531948" evidence="2">
    <location>
        <begin position="29"/>
        <end position="119"/>
    </location>
</feature>
<evidence type="ECO:0000313" key="4">
    <source>
        <dbReference type="Proteomes" id="UP000033866"/>
    </source>
</evidence>
<comment type="caution">
    <text evidence="3">The sequence shown here is derived from an EMBL/GenBank/DDBJ whole genome shotgun (WGS) entry which is preliminary data.</text>
</comment>
<reference evidence="3 4" key="1">
    <citation type="journal article" date="2015" name="Nature">
        <title>rRNA introns, odd ribosomes, and small enigmatic genomes across a large radiation of phyla.</title>
        <authorList>
            <person name="Brown C.T."/>
            <person name="Hug L.A."/>
            <person name="Thomas B.C."/>
            <person name="Sharon I."/>
            <person name="Castelle C.J."/>
            <person name="Singh A."/>
            <person name="Wilkins M.J."/>
            <person name="Williams K.H."/>
            <person name="Banfield J.F."/>
        </authorList>
    </citation>
    <scope>NUCLEOTIDE SEQUENCE [LARGE SCALE GENOMIC DNA]</scope>
</reference>
<organism evidence="3 4">
    <name type="scientific">candidate division WS6 bacterium GW2011_GWE1_34_7</name>
    <dbReference type="NCBI Taxonomy" id="1619093"/>
    <lineage>
        <taxon>Bacteria</taxon>
        <taxon>Candidatus Dojkabacteria</taxon>
    </lineage>
</organism>